<gene>
    <name evidence="1" type="ORF">HPAKL86_04395</name>
</gene>
<proteinExistence type="predicted"/>
<name>K7Z1H8_HELPX</name>
<evidence type="ECO:0000313" key="2">
    <source>
        <dbReference type="Proteomes" id="UP000010078"/>
    </source>
</evidence>
<evidence type="ECO:0000313" key="1">
    <source>
        <dbReference type="EMBL" id="AFX89880.1"/>
    </source>
</evidence>
<dbReference type="HOGENOM" id="CLU_2916233_0_0_7"/>
<accession>K7Z1H8</accession>
<dbReference type="EMBL" id="CP003476">
    <property type="protein sequence ID" value="AFX89880.1"/>
    <property type="molecule type" value="Genomic_DNA"/>
</dbReference>
<dbReference type="AlphaFoldDB" id="K7Z1H8"/>
<protein>
    <submittedName>
        <fullName evidence="1">Uncharacterized protein</fullName>
    </submittedName>
</protein>
<sequence>MITYHMPYIYSKTIMLEGKEENEVKRIMEAYIDGALEFDYFVKEINRFESAMVLVFEEKTI</sequence>
<reference evidence="1 2" key="1">
    <citation type="journal article" date="2015" name="Genome Announc.">
        <title>Complete Genome Sequences of Two Helicobacter pylori Strains from a Canadian Arctic Aboriginal Community.</title>
        <authorList>
            <person name="Kersulyte D."/>
            <person name="Bertoli M.T."/>
            <person name="Tamma S."/>
            <person name="Keelan M."/>
            <person name="Munday R."/>
            <person name="Geary J."/>
            <person name="Veldhuyzen van Zanten S."/>
            <person name="Goodman K.J."/>
            <person name="Berg D.E."/>
        </authorList>
    </citation>
    <scope>NUCLEOTIDE SEQUENCE [LARGE SCALE GENOMIC DNA]</scope>
    <source>
        <strain evidence="1">Aklavik86</strain>
    </source>
</reference>
<dbReference type="PATRIC" id="fig|1055532.3.peg.902"/>
<organism evidence="1 2">
    <name type="scientific">Helicobacter pylori Aklavik86</name>
    <dbReference type="NCBI Taxonomy" id="1055532"/>
    <lineage>
        <taxon>Bacteria</taxon>
        <taxon>Pseudomonadati</taxon>
        <taxon>Campylobacterota</taxon>
        <taxon>Epsilonproteobacteria</taxon>
        <taxon>Campylobacterales</taxon>
        <taxon>Helicobacteraceae</taxon>
        <taxon>Helicobacter</taxon>
    </lineage>
</organism>
<dbReference type="KEGG" id="hpyk:HPAKL86_04395"/>
<dbReference type="Proteomes" id="UP000010078">
    <property type="component" value="Chromosome"/>
</dbReference>